<comment type="caution">
    <text evidence="5">The sequence shown here is derived from an EMBL/GenBank/DDBJ whole genome shotgun (WGS) entry which is preliminary data.</text>
</comment>
<keyword evidence="6" id="KW-1185">Reference proteome</keyword>
<reference evidence="5 6" key="1">
    <citation type="submission" date="2013-10" db="EMBL/GenBank/DDBJ databases">
        <title>Salinisphaera japonica YTM-1 Genome Sequencing.</title>
        <authorList>
            <person name="Lai Q."/>
            <person name="Li C."/>
            <person name="Shao Z."/>
        </authorList>
    </citation>
    <scope>NUCLEOTIDE SEQUENCE [LARGE SCALE GENOMIC DNA]</scope>
    <source>
        <strain evidence="5 6">YTM-1</strain>
    </source>
</reference>
<keyword evidence="1 5" id="KW-0378">Hydrolase</keyword>
<organism evidence="5 6">
    <name type="scientific">Salinisphaera japonica YTM-1</name>
    <dbReference type="NCBI Taxonomy" id="1209778"/>
    <lineage>
        <taxon>Bacteria</taxon>
        <taxon>Pseudomonadati</taxon>
        <taxon>Pseudomonadota</taxon>
        <taxon>Gammaproteobacteria</taxon>
        <taxon>Salinisphaerales</taxon>
        <taxon>Salinisphaeraceae</taxon>
        <taxon>Salinisphaera</taxon>
    </lineage>
</organism>
<evidence type="ECO:0000313" key="5">
    <source>
        <dbReference type="EMBL" id="ROO29792.1"/>
    </source>
</evidence>
<keyword evidence="2" id="KW-0326">Glycosidase</keyword>
<protein>
    <submittedName>
        <fullName evidence="5">Nucleoside hydrolase</fullName>
    </submittedName>
</protein>
<evidence type="ECO:0000259" key="4">
    <source>
        <dbReference type="Pfam" id="PF01156"/>
    </source>
</evidence>
<dbReference type="InterPro" id="IPR001910">
    <property type="entry name" value="Inosine/uridine_hydrolase_dom"/>
</dbReference>
<dbReference type="InterPro" id="IPR023186">
    <property type="entry name" value="IUNH"/>
</dbReference>
<accession>A0A423PW89</accession>
<evidence type="ECO:0000256" key="1">
    <source>
        <dbReference type="ARBA" id="ARBA00022801"/>
    </source>
</evidence>
<dbReference type="InterPro" id="IPR036452">
    <property type="entry name" value="Ribo_hydro-like"/>
</dbReference>
<dbReference type="GO" id="GO:0005829">
    <property type="term" value="C:cytosol"/>
    <property type="evidence" value="ECO:0007669"/>
    <property type="project" value="TreeGrafter"/>
</dbReference>
<name>A0A423PW89_9GAMM</name>
<dbReference type="PANTHER" id="PTHR12304:SF4">
    <property type="entry name" value="URIDINE NUCLEOSIDASE"/>
    <property type="match status" value="1"/>
</dbReference>
<dbReference type="GO" id="GO:0006152">
    <property type="term" value="P:purine nucleoside catabolic process"/>
    <property type="evidence" value="ECO:0007669"/>
    <property type="project" value="TreeGrafter"/>
</dbReference>
<dbReference type="PANTHER" id="PTHR12304">
    <property type="entry name" value="INOSINE-URIDINE PREFERRING NUCLEOSIDE HYDROLASE"/>
    <property type="match status" value="1"/>
</dbReference>
<dbReference type="OrthoDB" id="9797882at2"/>
<dbReference type="InParanoid" id="A0A423PW89"/>
<evidence type="ECO:0000256" key="3">
    <source>
        <dbReference type="SAM" id="SignalP"/>
    </source>
</evidence>
<feature type="chain" id="PRO_5019145537" evidence="3">
    <location>
        <begin position="27"/>
        <end position="377"/>
    </location>
</feature>
<sequence length="377" mass="41172">MLFKQRTAVITAFAILVMIGTSPAQGVERVVIDQDGSGPGGSNIRSMMTLIQSPEVRVEGIAMVTGNAWMHAETQHTLRMLEYLGRRDIPVYEGAVHPLVRSKAETLANQAFYGQLAWLGAWGGDGSDPSAYPDDPNAVPDMIEGPPETAPAREAAARFLIDAVHAHPGEVTVYAAGPLTNLAIAQRLDPSFADTAKQLVFMGGSISPVTDDPEFTTTPNHEFNVWFDPEAAHAVLTAAWHRIIVTPIDISLQSRYTDAMHDKITRADTPAANYLAAFDTERYYMWDEIAALGWLYPELVTDARNLYLDADMSHGPSYGNTLAWTEDTKPEHHGPLATVQMTLDRDAFDKRFIELMRAPTPSSKNPLANDGTPVAGD</sequence>
<dbReference type="GO" id="GO:0008477">
    <property type="term" value="F:purine nucleosidase activity"/>
    <property type="evidence" value="ECO:0007669"/>
    <property type="project" value="TreeGrafter"/>
</dbReference>
<dbReference type="EMBL" id="AYKG01000013">
    <property type="protein sequence ID" value="ROO29792.1"/>
    <property type="molecule type" value="Genomic_DNA"/>
</dbReference>
<dbReference type="Gene3D" id="3.90.245.10">
    <property type="entry name" value="Ribonucleoside hydrolase-like"/>
    <property type="match status" value="1"/>
</dbReference>
<keyword evidence="3" id="KW-0732">Signal</keyword>
<dbReference type="Pfam" id="PF01156">
    <property type="entry name" value="IU_nuc_hydro"/>
    <property type="match status" value="1"/>
</dbReference>
<gene>
    <name evidence="5" type="ORF">SAJA_05865</name>
</gene>
<feature type="signal peptide" evidence="3">
    <location>
        <begin position="1"/>
        <end position="26"/>
    </location>
</feature>
<dbReference type="SUPFAM" id="SSF53590">
    <property type="entry name" value="Nucleoside hydrolase"/>
    <property type="match status" value="1"/>
</dbReference>
<proteinExistence type="predicted"/>
<evidence type="ECO:0000256" key="2">
    <source>
        <dbReference type="ARBA" id="ARBA00023295"/>
    </source>
</evidence>
<evidence type="ECO:0000313" key="6">
    <source>
        <dbReference type="Proteomes" id="UP000285310"/>
    </source>
</evidence>
<feature type="domain" description="Inosine/uridine-preferring nucleoside hydrolase" evidence="4">
    <location>
        <begin position="30"/>
        <end position="349"/>
    </location>
</feature>
<dbReference type="AlphaFoldDB" id="A0A423PW89"/>
<dbReference type="Proteomes" id="UP000285310">
    <property type="component" value="Unassembled WGS sequence"/>
</dbReference>